<dbReference type="InterPro" id="IPR036866">
    <property type="entry name" value="RibonucZ/Hydroxyglut_hydro"/>
</dbReference>
<gene>
    <name evidence="1" type="ORF">GU920_01300</name>
</gene>
<dbReference type="Gene3D" id="3.60.15.10">
    <property type="entry name" value="Ribonuclease Z/Hydroxyacylglutathione hydrolase-like"/>
    <property type="match status" value="1"/>
</dbReference>
<name>A0ABW9Y0X4_9RHOB</name>
<organism evidence="1 2">
    <name type="scientific">Paragemmobacter ruber</name>
    <dbReference type="NCBI Taxonomy" id="1985673"/>
    <lineage>
        <taxon>Bacteria</taxon>
        <taxon>Pseudomonadati</taxon>
        <taxon>Pseudomonadota</taxon>
        <taxon>Alphaproteobacteria</taxon>
        <taxon>Rhodobacterales</taxon>
        <taxon>Paracoccaceae</taxon>
        <taxon>Paragemmobacter</taxon>
    </lineage>
</organism>
<protein>
    <submittedName>
        <fullName evidence="1">Zn-dependent hydrolase</fullName>
    </submittedName>
</protein>
<dbReference type="PANTHER" id="PTHR39189:SF1">
    <property type="entry name" value="UPF0173 METAL-DEPENDENT HYDROLASE YTKL"/>
    <property type="match status" value="1"/>
</dbReference>
<dbReference type="SUPFAM" id="SSF56281">
    <property type="entry name" value="Metallo-hydrolase/oxidoreductase"/>
    <property type="match status" value="1"/>
</dbReference>
<dbReference type="GO" id="GO:0016787">
    <property type="term" value="F:hydrolase activity"/>
    <property type="evidence" value="ECO:0007669"/>
    <property type="project" value="UniProtKB-KW"/>
</dbReference>
<sequence length="278" mass="29648">MNGQTGRAILVTAGLVAGLAVLPGMAQERIPSNCFALAHAPGGERLWHASIGTPLAEGHVRIRYIHHASFAIEAEDGTLAVTDYTGYIGNADVVPDVVTMNNAHSTHWTANPDPRIPHVLPGWPTDDQPAFHELDLGSMLVRNVTTDTRGPFGEGARADGNSIFVFEAGGLCIGHLGHLHQIPDDAQYAAIGRLDVVMVPVDGGYTMSTEAMAEVVSRLRASVVIPMHWFSGASLVTFLDEMEGQFDVVETGGADLDLSLQDLPGRPTIMVLEPAYIP</sequence>
<evidence type="ECO:0000313" key="2">
    <source>
        <dbReference type="Proteomes" id="UP001517376"/>
    </source>
</evidence>
<dbReference type="PANTHER" id="PTHR39189">
    <property type="entry name" value="UPF0173 METAL-DEPENDENT HYDROLASE YTKL"/>
    <property type="match status" value="1"/>
</dbReference>
<proteinExistence type="predicted"/>
<dbReference type="Pfam" id="PF13483">
    <property type="entry name" value="Lactamase_B_3"/>
    <property type="match status" value="1"/>
</dbReference>
<dbReference type="EMBL" id="JAAATW010000001">
    <property type="protein sequence ID" value="NBE06160.1"/>
    <property type="molecule type" value="Genomic_DNA"/>
</dbReference>
<keyword evidence="1" id="KW-0378">Hydrolase</keyword>
<dbReference type="Proteomes" id="UP001517376">
    <property type="component" value="Unassembled WGS sequence"/>
</dbReference>
<accession>A0ABW9Y0X4</accession>
<evidence type="ECO:0000313" key="1">
    <source>
        <dbReference type="EMBL" id="NBE06160.1"/>
    </source>
</evidence>
<comment type="caution">
    <text evidence="1">The sequence shown here is derived from an EMBL/GenBank/DDBJ whole genome shotgun (WGS) entry which is preliminary data.</text>
</comment>
<reference evidence="2" key="1">
    <citation type="submission" date="2020-01" db="EMBL/GenBank/DDBJ databases">
        <title>Sphingomonas sp. strain CSW-10.</title>
        <authorList>
            <person name="Chen W.-M."/>
        </authorList>
    </citation>
    <scope>NUCLEOTIDE SEQUENCE [LARGE SCALE GENOMIC DNA]</scope>
    <source>
        <strain evidence="2">CCP-1</strain>
    </source>
</reference>
<keyword evidence="2" id="KW-1185">Reference proteome</keyword>